<evidence type="ECO:0000256" key="4">
    <source>
        <dbReference type="SAM" id="SignalP"/>
    </source>
</evidence>
<gene>
    <name evidence="6" type="primary">flgA</name>
    <name evidence="6" type="ORF">MUB46_13240</name>
</gene>
<keyword evidence="3" id="KW-0574">Periplasm</keyword>
<comment type="caution">
    <text evidence="6">The sequence shown here is derived from an EMBL/GenBank/DDBJ whole genome shotgun (WGS) entry which is preliminary data.</text>
</comment>
<evidence type="ECO:0000256" key="3">
    <source>
        <dbReference type="ARBA" id="ARBA00022764"/>
    </source>
</evidence>
<keyword evidence="6" id="KW-0966">Cell projection</keyword>
<feature type="domain" description="SAF" evidence="5">
    <location>
        <begin position="189"/>
        <end position="251"/>
    </location>
</feature>
<evidence type="ECO:0000256" key="1">
    <source>
        <dbReference type="ARBA" id="ARBA00004418"/>
    </source>
</evidence>
<dbReference type="InterPro" id="IPR039246">
    <property type="entry name" value="Flagellar_FlgA"/>
</dbReference>
<comment type="subcellular location">
    <subcellularLocation>
        <location evidence="1">Periplasm</location>
    </subcellularLocation>
</comment>
<dbReference type="PANTHER" id="PTHR36307">
    <property type="entry name" value="FLAGELLA BASAL BODY P-RING FORMATION PROTEIN FLGA"/>
    <property type="match status" value="1"/>
</dbReference>
<evidence type="ECO:0000313" key="6">
    <source>
        <dbReference type="EMBL" id="MCT8972825.1"/>
    </source>
</evidence>
<dbReference type="Gene3D" id="2.30.30.760">
    <property type="match status" value="1"/>
</dbReference>
<dbReference type="PANTHER" id="PTHR36307:SF1">
    <property type="entry name" value="FLAGELLA BASAL BODY P-RING FORMATION PROTEIN FLGA"/>
    <property type="match status" value="1"/>
</dbReference>
<dbReference type="Proteomes" id="UP001320898">
    <property type="component" value="Unassembled WGS sequence"/>
</dbReference>
<dbReference type="GO" id="GO:0042597">
    <property type="term" value="C:periplasmic space"/>
    <property type="evidence" value="ECO:0007669"/>
    <property type="project" value="UniProtKB-SubCell"/>
</dbReference>
<dbReference type="InterPro" id="IPR013974">
    <property type="entry name" value="SAF"/>
</dbReference>
<protein>
    <submittedName>
        <fullName evidence="6">Flagellar basal body P-ring formation chaperone FlgA</fullName>
    </submittedName>
</protein>
<sequence>MIIRTLVVGAALAVAVFALPAMGAEQPRLKAQVTVHGPLVTLGDLIDGAGAASGIAVFRAPDLGTAGTVRVDRILTAAQAQGLAGLDTGGLDSVSVSRLGRAIASDEIVQAITRHIVETGRGDRPEDIDVTLDRFEQPIVVEQSAMAPLSVDKLEYDPATGRFAALLAVADSRAAGTGLRFSGRAVEIIEVPVLARALERGEVISPRDIVIDRLPRSAVRSEMIVDADRLTGMSARRHLRDGVPLTADLLMEPILVHRGDLVTIIYRTPGLTLTTRGRALSAGARGEVIQVFNIQSKRTVEAEISGPGFVTVLPQRVPVASLPTTVR</sequence>
<evidence type="ECO:0000256" key="2">
    <source>
        <dbReference type="ARBA" id="ARBA00022729"/>
    </source>
</evidence>
<dbReference type="Pfam" id="PF13144">
    <property type="entry name" value="ChapFlgA"/>
    <property type="match status" value="1"/>
</dbReference>
<dbReference type="InterPro" id="IPR017585">
    <property type="entry name" value="SAF_FlgA"/>
</dbReference>
<dbReference type="SMART" id="SM00858">
    <property type="entry name" value="SAF"/>
    <property type="match status" value="1"/>
</dbReference>
<keyword evidence="2 4" id="KW-0732">Signal</keyword>
<evidence type="ECO:0000259" key="5">
    <source>
        <dbReference type="SMART" id="SM00858"/>
    </source>
</evidence>
<keyword evidence="7" id="KW-1185">Reference proteome</keyword>
<dbReference type="GO" id="GO:0044780">
    <property type="term" value="P:bacterial-type flagellum assembly"/>
    <property type="evidence" value="ECO:0007669"/>
    <property type="project" value="InterPro"/>
</dbReference>
<dbReference type="AlphaFoldDB" id="A0AAW5QXX2"/>
<keyword evidence="6" id="KW-0969">Cilium</keyword>
<evidence type="ECO:0000313" key="7">
    <source>
        <dbReference type="Proteomes" id="UP001320898"/>
    </source>
</evidence>
<keyword evidence="6" id="KW-0282">Flagellum</keyword>
<proteinExistence type="predicted"/>
<dbReference type="RefSeq" id="WP_261616398.1">
    <property type="nucleotide sequence ID" value="NZ_JALIDZ010000005.1"/>
</dbReference>
<dbReference type="NCBIfam" id="TIGR03170">
    <property type="entry name" value="flgA_cterm"/>
    <property type="match status" value="1"/>
</dbReference>
<feature type="signal peptide" evidence="4">
    <location>
        <begin position="1"/>
        <end position="23"/>
    </location>
</feature>
<accession>A0AAW5QXX2</accession>
<dbReference type="Gene3D" id="3.90.1210.10">
    <property type="entry name" value="Antifreeze-like/N-acetylneuraminic acid synthase C-terminal domain"/>
    <property type="match status" value="1"/>
</dbReference>
<name>A0AAW5QXX2_9HYPH</name>
<reference evidence="6 7" key="1">
    <citation type="submission" date="2022-04" db="EMBL/GenBank/DDBJ databases">
        <authorList>
            <person name="Ye Y.-Q."/>
            <person name="Du Z.-J."/>
        </authorList>
    </citation>
    <scope>NUCLEOTIDE SEQUENCE [LARGE SCALE GENOMIC DNA]</scope>
    <source>
        <strain evidence="6 7">A6E488</strain>
    </source>
</reference>
<organism evidence="6 7">
    <name type="scientific">Microbaculum marinisediminis</name>
    <dbReference type="NCBI Taxonomy" id="2931392"/>
    <lineage>
        <taxon>Bacteria</taxon>
        <taxon>Pseudomonadati</taxon>
        <taxon>Pseudomonadota</taxon>
        <taxon>Alphaproteobacteria</taxon>
        <taxon>Hyphomicrobiales</taxon>
        <taxon>Tepidamorphaceae</taxon>
        <taxon>Microbaculum</taxon>
    </lineage>
</organism>
<feature type="chain" id="PRO_5043341536" evidence="4">
    <location>
        <begin position="24"/>
        <end position="327"/>
    </location>
</feature>
<dbReference type="EMBL" id="JALIDZ010000005">
    <property type="protein sequence ID" value="MCT8972825.1"/>
    <property type="molecule type" value="Genomic_DNA"/>
</dbReference>
<dbReference type="CDD" id="cd11614">
    <property type="entry name" value="SAF_CpaB_FlgA_like"/>
    <property type="match status" value="1"/>
</dbReference>